<evidence type="ECO:0000256" key="4">
    <source>
        <dbReference type="ARBA" id="ARBA00022679"/>
    </source>
</evidence>
<dbReference type="Proteomes" id="UP000322887">
    <property type="component" value="Chromosome"/>
</dbReference>
<dbReference type="PANTHER" id="PTHR45339:SF1">
    <property type="entry name" value="HYBRID SIGNAL TRANSDUCTION HISTIDINE KINASE J"/>
    <property type="match status" value="1"/>
</dbReference>
<dbReference type="SMART" id="SM00388">
    <property type="entry name" value="HisKA"/>
    <property type="match status" value="1"/>
</dbReference>
<dbReference type="SMART" id="SM00086">
    <property type="entry name" value="PAC"/>
    <property type="match status" value="1"/>
</dbReference>
<dbReference type="GeneID" id="98649803"/>
<keyword evidence="6" id="KW-0902">Two-component regulatory system</keyword>
<dbReference type="SUPFAM" id="SSF52172">
    <property type="entry name" value="CheY-like"/>
    <property type="match status" value="1"/>
</dbReference>
<dbReference type="Gene3D" id="3.30.450.20">
    <property type="entry name" value="PAS domain"/>
    <property type="match status" value="1"/>
</dbReference>
<evidence type="ECO:0000256" key="7">
    <source>
        <dbReference type="PROSITE-ProRule" id="PRU00169"/>
    </source>
</evidence>
<keyword evidence="4 10" id="KW-0808">Transferase</keyword>
<dbReference type="Gene3D" id="3.30.565.10">
    <property type="entry name" value="Histidine kinase-like ATPase, C-terminal domain"/>
    <property type="match status" value="1"/>
</dbReference>
<dbReference type="InterPro" id="IPR004358">
    <property type="entry name" value="Sig_transdc_His_kin-like_C"/>
</dbReference>
<evidence type="ECO:0000256" key="3">
    <source>
        <dbReference type="ARBA" id="ARBA00022553"/>
    </source>
</evidence>
<dbReference type="SUPFAM" id="SSF55781">
    <property type="entry name" value="GAF domain-like"/>
    <property type="match status" value="1"/>
</dbReference>
<dbReference type="Gene3D" id="3.40.50.2300">
    <property type="match status" value="1"/>
</dbReference>
<evidence type="ECO:0000256" key="2">
    <source>
        <dbReference type="ARBA" id="ARBA00012438"/>
    </source>
</evidence>
<dbReference type="InterPro" id="IPR001789">
    <property type="entry name" value="Sig_transdc_resp-reg_receiver"/>
</dbReference>
<evidence type="ECO:0000256" key="6">
    <source>
        <dbReference type="ARBA" id="ARBA00023012"/>
    </source>
</evidence>
<reference evidence="10 11" key="1">
    <citation type="submission" date="2019-08" db="EMBL/GenBank/DDBJ databases">
        <title>Deep-cultivation of Planctomycetes and their phenomic and genomic characterization uncovers novel biology.</title>
        <authorList>
            <person name="Wiegand S."/>
            <person name="Jogler M."/>
            <person name="Boedeker C."/>
            <person name="Pinto D."/>
            <person name="Vollmers J."/>
            <person name="Rivas-Marin E."/>
            <person name="Kohn T."/>
            <person name="Peeters S.H."/>
            <person name="Heuer A."/>
            <person name="Rast P."/>
            <person name="Oberbeckmann S."/>
            <person name="Bunk B."/>
            <person name="Jeske O."/>
            <person name="Meyerdierks A."/>
            <person name="Storesund J.E."/>
            <person name="Kallscheuer N."/>
            <person name="Luecker S."/>
            <person name="Lage O.M."/>
            <person name="Pohl T."/>
            <person name="Merkel B.J."/>
            <person name="Hornburger P."/>
            <person name="Mueller R.-W."/>
            <person name="Bruemmer F."/>
            <person name="Labrenz M."/>
            <person name="Spormann A.M."/>
            <person name="Op den Camp H."/>
            <person name="Overmann J."/>
            <person name="Amann R."/>
            <person name="Jetten M.S.M."/>
            <person name="Mascher T."/>
            <person name="Medema M.H."/>
            <person name="Devos D.P."/>
            <person name="Kaster A.-K."/>
            <person name="Ovreas L."/>
            <person name="Rohde M."/>
            <person name="Galperin M.Y."/>
            <person name="Jogler C."/>
        </authorList>
    </citation>
    <scope>NUCLEOTIDE SEQUENCE [LARGE SCALE GENOMIC DNA]</scope>
    <source>
        <strain evidence="10 11">DSM 8797</strain>
    </source>
</reference>
<dbReference type="Gene3D" id="1.10.287.130">
    <property type="match status" value="1"/>
</dbReference>
<dbReference type="NCBIfam" id="TIGR00229">
    <property type="entry name" value="sensory_box"/>
    <property type="match status" value="1"/>
</dbReference>
<dbReference type="Pfam" id="PF00072">
    <property type="entry name" value="Response_reg"/>
    <property type="match status" value="1"/>
</dbReference>
<keyword evidence="3 7" id="KW-0597">Phosphoprotein</keyword>
<dbReference type="InterPro" id="IPR003661">
    <property type="entry name" value="HisK_dim/P_dom"/>
</dbReference>
<proteinExistence type="predicted"/>
<name>A0ABX5YV29_9PLAN</name>
<dbReference type="CDD" id="cd17546">
    <property type="entry name" value="REC_hyHK_CKI1_RcsC-like"/>
    <property type="match status" value="1"/>
</dbReference>
<dbReference type="InterPro" id="IPR003018">
    <property type="entry name" value="GAF"/>
</dbReference>
<dbReference type="SMART" id="SM00448">
    <property type="entry name" value="REC"/>
    <property type="match status" value="1"/>
</dbReference>
<dbReference type="InterPro" id="IPR035965">
    <property type="entry name" value="PAS-like_dom_sf"/>
</dbReference>
<dbReference type="InterPro" id="IPR011006">
    <property type="entry name" value="CheY-like_superfamily"/>
</dbReference>
<dbReference type="Gene3D" id="3.30.450.40">
    <property type="match status" value="1"/>
</dbReference>
<dbReference type="SUPFAM" id="SSF55785">
    <property type="entry name" value="PYP-like sensor domain (PAS domain)"/>
    <property type="match status" value="1"/>
</dbReference>
<dbReference type="CDD" id="cd00082">
    <property type="entry name" value="HisKA"/>
    <property type="match status" value="1"/>
</dbReference>
<dbReference type="InterPro" id="IPR003594">
    <property type="entry name" value="HATPase_dom"/>
</dbReference>
<dbReference type="GO" id="GO:0004673">
    <property type="term" value="F:protein histidine kinase activity"/>
    <property type="evidence" value="ECO:0007669"/>
    <property type="project" value="UniProtKB-EC"/>
</dbReference>
<evidence type="ECO:0000256" key="5">
    <source>
        <dbReference type="ARBA" id="ARBA00022777"/>
    </source>
</evidence>
<dbReference type="InterPro" id="IPR001610">
    <property type="entry name" value="PAC"/>
</dbReference>
<dbReference type="SUPFAM" id="SSF55874">
    <property type="entry name" value="ATPase domain of HSP90 chaperone/DNA topoisomerase II/histidine kinase"/>
    <property type="match status" value="1"/>
</dbReference>
<dbReference type="PROSITE" id="PS50110">
    <property type="entry name" value="RESPONSE_REGULATORY"/>
    <property type="match status" value="1"/>
</dbReference>
<evidence type="ECO:0000313" key="10">
    <source>
        <dbReference type="EMBL" id="QEG19473.1"/>
    </source>
</evidence>
<dbReference type="Pfam" id="PF13426">
    <property type="entry name" value="PAS_9"/>
    <property type="match status" value="1"/>
</dbReference>
<dbReference type="InterPro" id="IPR000014">
    <property type="entry name" value="PAS"/>
</dbReference>
<dbReference type="Pfam" id="PF02518">
    <property type="entry name" value="HATPase_c"/>
    <property type="match status" value="1"/>
</dbReference>
<dbReference type="SMART" id="SM00065">
    <property type="entry name" value="GAF"/>
    <property type="match status" value="1"/>
</dbReference>
<comment type="catalytic activity">
    <reaction evidence="1">
        <text>ATP + protein L-histidine = ADP + protein N-phospho-L-histidine.</text>
        <dbReference type="EC" id="2.7.13.3"/>
    </reaction>
</comment>
<dbReference type="RefSeq" id="WP_002644645.1">
    <property type="nucleotide sequence ID" value="NZ_CP042910.1"/>
</dbReference>
<dbReference type="InterPro" id="IPR029016">
    <property type="entry name" value="GAF-like_dom_sf"/>
</dbReference>
<dbReference type="EC" id="2.7.13.3" evidence="2"/>
<dbReference type="Pfam" id="PF00512">
    <property type="entry name" value="HisKA"/>
    <property type="match status" value="1"/>
</dbReference>
<feature type="domain" description="Histidine kinase" evidence="8">
    <location>
        <begin position="350"/>
        <end position="572"/>
    </location>
</feature>
<feature type="modified residue" description="4-aspartylphosphate" evidence="7">
    <location>
        <position position="660"/>
    </location>
</feature>
<gene>
    <name evidence="10" type="primary">rpfC_2</name>
    <name evidence="10" type="ORF">GmarT_53730</name>
</gene>
<dbReference type="PROSITE" id="PS50109">
    <property type="entry name" value="HIS_KIN"/>
    <property type="match status" value="1"/>
</dbReference>
<dbReference type="CDD" id="cd00130">
    <property type="entry name" value="PAS"/>
    <property type="match status" value="1"/>
</dbReference>
<accession>A0ABX5YV29</accession>
<evidence type="ECO:0000313" key="11">
    <source>
        <dbReference type="Proteomes" id="UP000322887"/>
    </source>
</evidence>
<dbReference type="Pfam" id="PF13185">
    <property type="entry name" value="GAF_2"/>
    <property type="match status" value="1"/>
</dbReference>
<evidence type="ECO:0000256" key="1">
    <source>
        <dbReference type="ARBA" id="ARBA00000085"/>
    </source>
</evidence>
<dbReference type="PANTHER" id="PTHR45339">
    <property type="entry name" value="HYBRID SIGNAL TRANSDUCTION HISTIDINE KINASE J"/>
    <property type="match status" value="1"/>
</dbReference>
<dbReference type="SMART" id="SM00387">
    <property type="entry name" value="HATPase_c"/>
    <property type="match status" value="1"/>
</dbReference>
<sequence length="739" mass="81475">MRQCISKLDASIASELNTALDAVCAGFSPQQSEQDQRVQPHLNAFGEILEHSLNEIYVVEVETFRFVHVNHGALANIGYTLAELQEMSPLEITPEHTPASIERLLAPLLNGTVKHIEFETVHRRKDGSLYPVELHIQLAKLGERSVFVAIVLDISERKREAALTLSRNQVYKQLASSVPLEKVLETIVLGVESYSPEMICSILLLDESGQYLQPGVAPSLPGYYIEATSPFKIGPAKGSCGTAAFHNRPVFIDNVLEHRNWEPMRELVKRTGLKACWSVPIRSRRGKVLGTLAMYYQSHKLPELAERELIETTAYLAGIVIERFQAISQLQQAKEAAEAANRSKSEFLANMSHEIRTPMTAILGFTDILINDLNQTEEIEVVRTIHQNGEYLLGLINDILDLSKIEDGKLDVEWLDCSPHEIVNDVISLLQVRAVAKGIPLEVNFEGPVPELIHTDPARLRQILINLIGNAIKFTEHGSVQLVIRLVSNQQSDQQKLHFDVFDTGIGIAAEQIENLFLPFTQADSSTTRQYGGTGLGLAICKRLVELLGGTIQVSSTVGKGSTFSVIIPVGEVDPTRLIDGNGISIADKREATSSDVPKISLENSRLLLVEDGPDNQRLIRFMLKSAGAEVTLAENGQIALDLVAKAESEQSPFDVILMDMQMPVLDGYAATRQLRNEGYARPIIALTAHAMATDREKCIESGCDDYAIKPIDRLNLIELIAHYTSQGGLLRGNSDPVA</sequence>
<keyword evidence="11" id="KW-1185">Reference proteome</keyword>
<protein>
    <recommendedName>
        <fullName evidence="2">histidine kinase</fullName>
        <ecNumber evidence="2">2.7.13.3</ecNumber>
    </recommendedName>
</protein>
<organism evidence="10 11">
    <name type="scientific">Gimesia maris</name>
    <dbReference type="NCBI Taxonomy" id="122"/>
    <lineage>
        <taxon>Bacteria</taxon>
        <taxon>Pseudomonadati</taxon>
        <taxon>Planctomycetota</taxon>
        <taxon>Planctomycetia</taxon>
        <taxon>Planctomycetales</taxon>
        <taxon>Planctomycetaceae</taxon>
        <taxon>Gimesia</taxon>
    </lineage>
</organism>
<dbReference type="PRINTS" id="PR00344">
    <property type="entry name" value="BCTRLSENSOR"/>
</dbReference>
<evidence type="ECO:0000259" key="9">
    <source>
        <dbReference type="PROSITE" id="PS50110"/>
    </source>
</evidence>
<dbReference type="SUPFAM" id="SSF47384">
    <property type="entry name" value="Homodimeric domain of signal transducing histidine kinase"/>
    <property type="match status" value="1"/>
</dbReference>
<dbReference type="InterPro" id="IPR005467">
    <property type="entry name" value="His_kinase_dom"/>
</dbReference>
<evidence type="ECO:0000259" key="8">
    <source>
        <dbReference type="PROSITE" id="PS50109"/>
    </source>
</evidence>
<dbReference type="CDD" id="cd16922">
    <property type="entry name" value="HATPase_EvgS-ArcB-TorS-like"/>
    <property type="match status" value="1"/>
</dbReference>
<dbReference type="EMBL" id="CP042910">
    <property type="protein sequence ID" value="QEG19473.1"/>
    <property type="molecule type" value="Genomic_DNA"/>
</dbReference>
<feature type="domain" description="Response regulatory" evidence="9">
    <location>
        <begin position="606"/>
        <end position="725"/>
    </location>
</feature>
<dbReference type="InterPro" id="IPR036097">
    <property type="entry name" value="HisK_dim/P_sf"/>
</dbReference>
<keyword evidence="5" id="KW-0418">Kinase</keyword>
<dbReference type="InterPro" id="IPR036890">
    <property type="entry name" value="HATPase_C_sf"/>
</dbReference>